<dbReference type="Pfam" id="PF00169">
    <property type="entry name" value="PH"/>
    <property type="match status" value="1"/>
</dbReference>
<dbReference type="PANTHER" id="PTHR12673">
    <property type="entry name" value="FACIOGENITAL DYSPLASIA PROTEIN"/>
    <property type="match status" value="1"/>
</dbReference>
<reference evidence="3" key="1">
    <citation type="submission" date="2021-01" db="EMBL/GenBank/DDBJ databases">
        <authorList>
            <person name="Corre E."/>
            <person name="Pelletier E."/>
            <person name="Niang G."/>
            <person name="Scheremetjew M."/>
            <person name="Finn R."/>
            <person name="Kale V."/>
            <person name="Holt S."/>
            <person name="Cochrane G."/>
            <person name="Meng A."/>
            <person name="Brown T."/>
            <person name="Cohen L."/>
        </authorList>
    </citation>
    <scope>NUCLEOTIDE SEQUENCE</scope>
    <source>
        <strain evidence="3">NY070348D</strain>
    </source>
</reference>
<evidence type="ECO:0000259" key="1">
    <source>
        <dbReference type="PROSITE" id="PS50003"/>
    </source>
</evidence>
<evidence type="ECO:0008006" key="4">
    <source>
        <dbReference type="Google" id="ProtNLM"/>
    </source>
</evidence>
<dbReference type="GO" id="GO:0005085">
    <property type="term" value="F:guanyl-nucleotide exchange factor activity"/>
    <property type="evidence" value="ECO:0007669"/>
    <property type="project" value="InterPro"/>
</dbReference>
<dbReference type="PROSITE" id="PS50010">
    <property type="entry name" value="DH_2"/>
    <property type="match status" value="1"/>
</dbReference>
<gene>
    <name evidence="3" type="ORF">QSP1433_LOCUS15907</name>
</gene>
<dbReference type="Gene3D" id="2.30.29.30">
    <property type="entry name" value="Pleckstrin-homology domain (PH domain)/Phosphotyrosine-binding domain (PTB)"/>
    <property type="match status" value="1"/>
</dbReference>
<dbReference type="CDD" id="cd00160">
    <property type="entry name" value="RhoGEF"/>
    <property type="match status" value="1"/>
</dbReference>
<dbReference type="Gene3D" id="1.20.58.80">
    <property type="entry name" value="Phosphotransferase system, lactose/cellobiose-type IIA subunit"/>
    <property type="match status" value="1"/>
</dbReference>
<protein>
    <recommendedName>
        <fullName evidence="4">DH domain-containing protein</fullName>
    </recommendedName>
</protein>
<dbReference type="InterPro" id="IPR011993">
    <property type="entry name" value="PH-like_dom_sf"/>
</dbReference>
<dbReference type="PANTHER" id="PTHR12673:SF159">
    <property type="entry name" value="LD03170P"/>
    <property type="match status" value="1"/>
</dbReference>
<dbReference type="SUPFAM" id="SSF50729">
    <property type="entry name" value="PH domain-like"/>
    <property type="match status" value="1"/>
</dbReference>
<dbReference type="InterPro" id="IPR001849">
    <property type="entry name" value="PH_domain"/>
</dbReference>
<dbReference type="PROSITE" id="PS50003">
    <property type="entry name" value="PH_DOMAIN"/>
    <property type="match status" value="1"/>
</dbReference>
<dbReference type="Gene3D" id="1.20.900.10">
    <property type="entry name" value="Dbl homology (DH) domain"/>
    <property type="match status" value="1"/>
</dbReference>
<name>A0A7S2SPX7_9STRA</name>
<dbReference type="InterPro" id="IPR000219">
    <property type="entry name" value="DH_dom"/>
</dbReference>
<dbReference type="GO" id="GO:0005737">
    <property type="term" value="C:cytoplasm"/>
    <property type="evidence" value="ECO:0007669"/>
    <property type="project" value="TreeGrafter"/>
</dbReference>
<proteinExistence type="predicted"/>
<dbReference type="InterPro" id="IPR035899">
    <property type="entry name" value="DBL_dom_sf"/>
</dbReference>
<dbReference type="AlphaFoldDB" id="A0A7S2SPX7"/>
<accession>A0A7S2SPX7</accession>
<evidence type="ECO:0000259" key="2">
    <source>
        <dbReference type="PROSITE" id="PS50010"/>
    </source>
</evidence>
<feature type="domain" description="DH" evidence="2">
    <location>
        <begin position="131"/>
        <end position="313"/>
    </location>
</feature>
<organism evidence="3">
    <name type="scientific">Mucochytrium quahogii</name>
    <dbReference type="NCBI Taxonomy" id="96639"/>
    <lineage>
        <taxon>Eukaryota</taxon>
        <taxon>Sar</taxon>
        <taxon>Stramenopiles</taxon>
        <taxon>Bigyra</taxon>
        <taxon>Labyrinthulomycetes</taxon>
        <taxon>Thraustochytrida</taxon>
        <taxon>Thraustochytriidae</taxon>
        <taxon>Mucochytrium</taxon>
    </lineage>
</organism>
<dbReference type="SMART" id="SM00325">
    <property type="entry name" value="RhoGEF"/>
    <property type="match status" value="1"/>
</dbReference>
<feature type="domain" description="PH" evidence="1">
    <location>
        <begin position="348"/>
        <end position="452"/>
    </location>
</feature>
<dbReference type="InterPro" id="IPR051092">
    <property type="entry name" value="FYVE_RhoGEF_PH"/>
</dbReference>
<dbReference type="EMBL" id="HBHK01025245">
    <property type="protein sequence ID" value="CAD9704729.1"/>
    <property type="molecule type" value="Transcribed_RNA"/>
</dbReference>
<dbReference type="SUPFAM" id="SSF48065">
    <property type="entry name" value="DBL homology domain (DH-domain)"/>
    <property type="match status" value="1"/>
</dbReference>
<sequence length="476" mass="53600">MSVTEVSEGIELALEQFEAAVELECSLDVRNRGSLNDVDAVGVASNATDGYMASCGSLMKVIPKVQARKDVKLERMLKSNITFMMGRIEELQVLLQRRGSASKHISFTSEQLMLQRERARISQKTDSNENKRTMVAREILATEKSYIASLKKLLDFYVLPLTTGNIPIVEQSEKMQMFGNIEEIMGLAQSFYAALQKKLSVWGPNSTMGDTFKTHAMFFKIYVIYTNAYREGISAVQKLFAENEDAARVVKKAQVAGCPDISSLMINPIQRLPRYVLLLKELRKRTSDDHPDARLLEGALADIQVVADHVNETLRQHEDNAKILEIQSALWTTRLGGVPVTLLAPGRSFVKEGKLLKVRSIGTTREVHLFLFSDMLLYCTSSRILPGRYHYHNHLEFYGASAGVDEAVRLGCTSVLRKYAFKVTSAQIVRVFLPESEEERDMWINIINECASKKMDLDARRSSKRLSSSSIQSLRQ</sequence>
<evidence type="ECO:0000313" key="3">
    <source>
        <dbReference type="EMBL" id="CAD9704729.1"/>
    </source>
</evidence>
<dbReference type="SMART" id="SM00233">
    <property type="entry name" value="PH"/>
    <property type="match status" value="1"/>
</dbReference>
<dbReference type="Pfam" id="PF00621">
    <property type="entry name" value="RhoGEF"/>
    <property type="match status" value="1"/>
</dbReference>